<evidence type="ECO:0000313" key="5">
    <source>
        <dbReference type="Proteomes" id="UP001286313"/>
    </source>
</evidence>
<dbReference type="PANTHER" id="PTHR46957:SF3">
    <property type="entry name" value="CYTOKINE RECEPTOR"/>
    <property type="match status" value="1"/>
</dbReference>
<dbReference type="PANTHER" id="PTHR46957">
    <property type="entry name" value="CYTOKINE RECEPTOR"/>
    <property type="match status" value="1"/>
</dbReference>
<dbReference type="InterPro" id="IPR013783">
    <property type="entry name" value="Ig-like_fold"/>
</dbReference>
<feature type="region of interest" description="Disordered" evidence="2">
    <location>
        <begin position="95"/>
        <end position="133"/>
    </location>
</feature>
<evidence type="ECO:0000313" key="4">
    <source>
        <dbReference type="EMBL" id="KAK3880694.1"/>
    </source>
</evidence>
<dbReference type="Pfam" id="PF00041">
    <property type="entry name" value="fn3"/>
    <property type="match status" value="1"/>
</dbReference>
<name>A0AAE1FUB6_PETCI</name>
<feature type="domain" description="Fibronectin type-III" evidence="3">
    <location>
        <begin position="25"/>
        <end position="116"/>
    </location>
</feature>
<dbReference type="GO" id="GO:0016020">
    <property type="term" value="C:membrane"/>
    <property type="evidence" value="ECO:0007669"/>
    <property type="project" value="UniProtKB-SubCell"/>
</dbReference>
<feature type="compositionally biased region" description="Polar residues" evidence="2">
    <location>
        <begin position="113"/>
        <end position="124"/>
    </location>
</feature>
<dbReference type="EMBL" id="JAWQEG010001301">
    <property type="protein sequence ID" value="KAK3880694.1"/>
    <property type="molecule type" value="Genomic_DNA"/>
</dbReference>
<accession>A0AAE1FUB6</accession>
<gene>
    <name evidence="4" type="ORF">Pcinc_014850</name>
</gene>
<evidence type="ECO:0000256" key="2">
    <source>
        <dbReference type="SAM" id="MobiDB-lite"/>
    </source>
</evidence>
<protein>
    <recommendedName>
        <fullName evidence="3">Fibronectin type-III domain-containing protein</fullName>
    </recommendedName>
</protein>
<evidence type="ECO:0000259" key="3">
    <source>
        <dbReference type="PROSITE" id="PS50853"/>
    </source>
</evidence>
<reference evidence="4" key="1">
    <citation type="submission" date="2023-10" db="EMBL/GenBank/DDBJ databases">
        <title>Genome assemblies of two species of porcelain crab, Petrolisthes cinctipes and Petrolisthes manimaculis (Anomura: Porcellanidae).</title>
        <authorList>
            <person name="Angst P."/>
        </authorList>
    </citation>
    <scope>NUCLEOTIDE SEQUENCE</scope>
    <source>
        <strain evidence="4">PB745_01</strain>
        <tissue evidence="4">Gill</tissue>
    </source>
</reference>
<dbReference type="SMART" id="SM00060">
    <property type="entry name" value="FN3"/>
    <property type="match status" value="1"/>
</dbReference>
<dbReference type="SUPFAM" id="SSF49265">
    <property type="entry name" value="Fibronectin type III"/>
    <property type="match status" value="1"/>
</dbReference>
<proteinExistence type="predicted"/>
<dbReference type="CDD" id="cd00063">
    <property type="entry name" value="FN3"/>
    <property type="match status" value="1"/>
</dbReference>
<dbReference type="FunFam" id="2.60.40.10:FF:000028">
    <property type="entry name" value="Neuronal cell adhesion molecule"/>
    <property type="match status" value="1"/>
</dbReference>
<dbReference type="AlphaFoldDB" id="A0AAE1FUB6"/>
<evidence type="ECO:0000256" key="1">
    <source>
        <dbReference type="ARBA" id="ARBA00022737"/>
    </source>
</evidence>
<keyword evidence="1" id="KW-0677">Repeat</keyword>
<dbReference type="InterPro" id="IPR003961">
    <property type="entry name" value="FN3_dom"/>
</dbReference>
<sequence>MWEDRTEGLQALEVYWKDREEVPGSPQNVRVSGTSTAQSISVEWEPPVSPNGVLLEYLVTRSSEDSSSSLTITTPGTTCTLSGLLPCTTYTINVSATTSKGSGPPGDTIAATEPNNKSFNEGHSGSSGGDYWR</sequence>
<keyword evidence="5" id="KW-1185">Reference proteome</keyword>
<organism evidence="4 5">
    <name type="scientific">Petrolisthes cinctipes</name>
    <name type="common">Flat porcelain crab</name>
    <dbReference type="NCBI Taxonomy" id="88211"/>
    <lineage>
        <taxon>Eukaryota</taxon>
        <taxon>Metazoa</taxon>
        <taxon>Ecdysozoa</taxon>
        <taxon>Arthropoda</taxon>
        <taxon>Crustacea</taxon>
        <taxon>Multicrustacea</taxon>
        <taxon>Malacostraca</taxon>
        <taxon>Eumalacostraca</taxon>
        <taxon>Eucarida</taxon>
        <taxon>Decapoda</taxon>
        <taxon>Pleocyemata</taxon>
        <taxon>Anomura</taxon>
        <taxon>Galatheoidea</taxon>
        <taxon>Porcellanidae</taxon>
        <taxon>Petrolisthes</taxon>
    </lineage>
</organism>
<dbReference type="InterPro" id="IPR050713">
    <property type="entry name" value="RTP_Phos/Ushers"/>
</dbReference>
<dbReference type="Proteomes" id="UP001286313">
    <property type="component" value="Unassembled WGS sequence"/>
</dbReference>
<dbReference type="InterPro" id="IPR036116">
    <property type="entry name" value="FN3_sf"/>
</dbReference>
<dbReference type="PRINTS" id="PR00014">
    <property type="entry name" value="FNTYPEIII"/>
</dbReference>
<comment type="caution">
    <text evidence="4">The sequence shown here is derived from an EMBL/GenBank/DDBJ whole genome shotgun (WGS) entry which is preliminary data.</text>
</comment>
<feature type="compositionally biased region" description="Polar residues" evidence="2">
    <location>
        <begin position="25"/>
        <end position="41"/>
    </location>
</feature>
<dbReference type="PROSITE" id="PS50853">
    <property type="entry name" value="FN3"/>
    <property type="match status" value="1"/>
</dbReference>
<dbReference type="Gene3D" id="2.60.40.10">
    <property type="entry name" value="Immunoglobulins"/>
    <property type="match status" value="1"/>
</dbReference>
<feature type="region of interest" description="Disordered" evidence="2">
    <location>
        <begin position="23"/>
        <end position="46"/>
    </location>
</feature>